<reference evidence="2" key="1">
    <citation type="submission" date="2021-03" db="EMBL/GenBank/DDBJ databases">
        <title>Fibrella sp. HMF5335 genome sequencing and assembly.</title>
        <authorList>
            <person name="Kang H."/>
            <person name="Kim H."/>
            <person name="Bae S."/>
            <person name="Joh K."/>
        </authorList>
    </citation>
    <scope>NUCLEOTIDE SEQUENCE</scope>
    <source>
        <strain evidence="2">HMF5335</strain>
    </source>
</reference>
<protein>
    <submittedName>
        <fullName evidence="2">PorT family protein</fullName>
    </submittedName>
</protein>
<accession>A0A939K6R5</accession>
<dbReference type="EMBL" id="JAFMYV010000010">
    <property type="protein sequence ID" value="MBO0938606.1"/>
    <property type="molecule type" value="Genomic_DNA"/>
</dbReference>
<proteinExistence type="predicted"/>
<evidence type="ECO:0000256" key="1">
    <source>
        <dbReference type="SAM" id="MobiDB-lite"/>
    </source>
</evidence>
<dbReference type="AlphaFoldDB" id="A0A939K6R5"/>
<organism evidence="2 3">
    <name type="scientific">Fibrella rubiginis</name>
    <dbReference type="NCBI Taxonomy" id="2817060"/>
    <lineage>
        <taxon>Bacteria</taxon>
        <taxon>Pseudomonadati</taxon>
        <taxon>Bacteroidota</taxon>
        <taxon>Cytophagia</taxon>
        <taxon>Cytophagales</taxon>
        <taxon>Spirosomataceae</taxon>
        <taxon>Fibrella</taxon>
    </lineage>
</organism>
<evidence type="ECO:0000313" key="3">
    <source>
        <dbReference type="Proteomes" id="UP000664034"/>
    </source>
</evidence>
<name>A0A939K6R5_9BACT</name>
<comment type="caution">
    <text evidence="2">The sequence shown here is derived from an EMBL/GenBank/DDBJ whole genome shotgun (WGS) entry which is preliminary data.</text>
</comment>
<gene>
    <name evidence="2" type="ORF">J2I47_18785</name>
</gene>
<keyword evidence="3" id="KW-1185">Reference proteome</keyword>
<dbReference type="Proteomes" id="UP000664034">
    <property type="component" value="Unassembled WGS sequence"/>
</dbReference>
<sequence length="310" mass="32339">MNGTGTMNSTGTGSMNSMSTGSTTPSTTSTDMSSTTQPTGSSSDSSSTMGTTGNTTNGTYNNSTSVTPSGTNNYNTTTGANGATTTTPSTTGNYNSAGTTSTNTTYSTATTTTTSPRMTKDYKNFTYAIYAGLNTTRFKGESFDANGAASGLTGRLGYQLGFFVRGGGRLYGQIGAEYFASSSNYFTTSPGSGTTTATSIKDRIDIKYIQVPVYIGYKLTQSDRGLSAVRVQVGLEYANQIGSTANQFGNLNNFQLKSGTFNGLGQIGFDAGPVFLDLTYHHGFSNAIEQNTGFAGSQRRILSASLGFKF</sequence>
<feature type="region of interest" description="Disordered" evidence="1">
    <location>
        <begin position="1"/>
        <end position="115"/>
    </location>
</feature>
<evidence type="ECO:0000313" key="2">
    <source>
        <dbReference type="EMBL" id="MBO0938606.1"/>
    </source>
</evidence>